<dbReference type="Proteomes" id="UP001597510">
    <property type="component" value="Unassembled WGS sequence"/>
</dbReference>
<proteinExistence type="predicted"/>
<name>A0ABW5JCS2_9BACT</name>
<protein>
    <recommendedName>
        <fullName evidence="3">Toxin</fullName>
    </recommendedName>
</protein>
<dbReference type="EMBL" id="JBHULC010000038">
    <property type="protein sequence ID" value="MFD2523438.1"/>
    <property type="molecule type" value="Genomic_DNA"/>
</dbReference>
<gene>
    <name evidence="1" type="ORF">ACFSR2_21250</name>
</gene>
<dbReference type="RefSeq" id="WP_340233240.1">
    <property type="nucleotide sequence ID" value="NZ_JBBEWC010000001.1"/>
</dbReference>
<sequence>MASKEEVLSFLRDFNVKANIWGIVFLDDRAKNSKALALLEISPIERKQIIKELHLHDFSDGPIKDGMNIGGDLWVFGKMVKNQEVYIKISMGFSNNPTICISFHLSEYTMIYPYKTI</sequence>
<keyword evidence="2" id="KW-1185">Reference proteome</keyword>
<evidence type="ECO:0000313" key="1">
    <source>
        <dbReference type="EMBL" id="MFD2523438.1"/>
    </source>
</evidence>
<reference evidence="2" key="1">
    <citation type="journal article" date="2019" name="Int. J. Syst. Evol. Microbiol.">
        <title>The Global Catalogue of Microorganisms (GCM) 10K type strain sequencing project: providing services to taxonomists for standard genome sequencing and annotation.</title>
        <authorList>
            <consortium name="The Broad Institute Genomics Platform"/>
            <consortium name="The Broad Institute Genome Sequencing Center for Infectious Disease"/>
            <person name="Wu L."/>
            <person name="Ma J."/>
        </authorList>
    </citation>
    <scope>NUCLEOTIDE SEQUENCE [LARGE SCALE GENOMIC DNA]</scope>
    <source>
        <strain evidence="2">KCTC 52344</strain>
    </source>
</reference>
<evidence type="ECO:0008006" key="3">
    <source>
        <dbReference type="Google" id="ProtNLM"/>
    </source>
</evidence>
<evidence type="ECO:0000313" key="2">
    <source>
        <dbReference type="Proteomes" id="UP001597510"/>
    </source>
</evidence>
<organism evidence="1 2">
    <name type="scientific">Emticicia soli</name>
    <dbReference type="NCBI Taxonomy" id="2027878"/>
    <lineage>
        <taxon>Bacteria</taxon>
        <taxon>Pseudomonadati</taxon>
        <taxon>Bacteroidota</taxon>
        <taxon>Cytophagia</taxon>
        <taxon>Cytophagales</taxon>
        <taxon>Leadbetterellaceae</taxon>
        <taxon>Emticicia</taxon>
    </lineage>
</organism>
<accession>A0ABW5JCS2</accession>
<comment type="caution">
    <text evidence="1">The sequence shown here is derived from an EMBL/GenBank/DDBJ whole genome shotgun (WGS) entry which is preliminary data.</text>
</comment>